<feature type="compositionally biased region" description="Polar residues" evidence="1">
    <location>
        <begin position="32"/>
        <end position="42"/>
    </location>
</feature>
<comment type="caution">
    <text evidence="2">The sequence shown here is derived from an EMBL/GenBank/DDBJ whole genome shotgun (WGS) entry which is preliminary data.</text>
</comment>
<proteinExistence type="predicted"/>
<protein>
    <submittedName>
        <fullName evidence="2">Uncharacterized protein</fullName>
    </submittedName>
</protein>
<keyword evidence="3" id="KW-1185">Reference proteome</keyword>
<accession>A0A397IV00</accession>
<organism evidence="2 3">
    <name type="scientific">Diversispora epigaea</name>
    <dbReference type="NCBI Taxonomy" id="1348612"/>
    <lineage>
        <taxon>Eukaryota</taxon>
        <taxon>Fungi</taxon>
        <taxon>Fungi incertae sedis</taxon>
        <taxon>Mucoromycota</taxon>
        <taxon>Glomeromycotina</taxon>
        <taxon>Glomeromycetes</taxon>
        <taxon>Diversisporales</taxon>
        <taxon>Diversisporaceae</taxon>
        <taxon>Diversispora</taxon>
    </lineage>
</organism>
<gene>
    <name evidence="2" type="ORF">Glove_155g13</name>
</gene>
<reference evidence="2 3" key="1">
    <citation type="submission" date="2018-08" db="EMBL/GenBank/DDBJ databases">
        <title>Genome and evolution of the arbuscular mycorrhizal fungus Diversispora epigaea (formerly Glomus versiforme) and its bacterial endosymbionts.</title>
        <authorList>
            <person name="Sun X."/>
            <person name="Fei Z."/>
            <person name="Harrison M."/>
        </authorList>
    </citation>
    <scope>NUCLEOTIDE SEQUENCE [LARGE SCALE GENOMIC DNA]</scope>
    <source>
        <strain evidence="2 3">IT104</strain>
    </source>
</reference>
<evidence type="ECO:0000313" key="3">
    <source>
        <dbReference type="Proteomes" id="UP000266861"/>
    </source>
</evidence>
<name>A0A397IV00_9GLOM</name>
<feature type="region of interest" description="Disordered" evidence="1">
    <location>
        <begin position="20"/>
        <end position="67"/>
    </location>
</feature>
<dbReference type="EMBL" id="PQFF01000146">
    <property type="protein sequence ID" value="RHZ78857.1"/>
    <property type="molecule type" value="Genomic_DNA"/>
</dbReference>
<dbReference type="Proteomes" id="UP000266861">
    <property type="component" value="Unassembled WGS sequence"/>
</dbReference>
<dbReference type="AlphaFoldDB" id="A0A397IV00"/>
<sequence length="67" mass="7282">MLHLPIYSYSRGLHDLLEEIKSGKSPDPKSLLKSNESTTSRVGSHGIGGETKVQSKQKDAIQTCIVS</sequence>
<evidence type="ECO:0000313" key="2">
    <source>
        <dbReference type="EMBL" id="RHZ78857.1"/>
    </source>
</evidence>
<evidence type="ECO:0000256" key="1">
    <source>
        <dbReference type="SAM" id="MobiDB-lite"/>
    </source>
</evidence>